<dbReference type="EMBL" id="BLZR01000001">
    <property type="protein sequence ID" value="GFP76923.1"/>
    <property type="molecule type" value="Genomic_DNA"/>
</dbReference>
<dbReference type="Gene3D" id="3.40.109.10">
    <property type="entry name" value="NADH Oxidase"/>
    <property type="match status" value="1"/>
</dbReference>
<dbReference type="InterPro" id="IPR029479">
    <property type="entry name" value="Nitroreductase"/>
</dbReference>
<name>A0A6V8SPY6_9CLOT</name>
<protein>
    <submittedName>
        <fullName evidence="3">Bifunctional F420 biosynthesis protein FbiB</fullName>
    </submittedName>
</protein>
<dbReference type="RefSeq" id="WP_183278321.1">
    <property type="nucleotide sequence ID" value="NZ_BLZR01000001.1"/>
</dbReference>
<comment type="caution">
    <text evidence="3">The sequence shown here is derived from an EMBL/GenBank/DDBJ whole genome shotgun (WGS) entry which is preliminary data.</text>
</comment>
<evidence type="ECO:0000256" key="1">
    <source>
        <dbReference type="ARBA" id="ARBA00023027"/>
    </source>
</evidence>
<evidence type="ECO:0000259" key="2">
    <source>
        <dbReference type="Pfam" id="PF00881"/>
    </source>
</evidence>
<dbReference type="AlphaFoldDB" id="A0A6V8SPY6"/>
<evidence type="ECO:0000313" key="4">
    <source>
        <dbReference type="Proteomes" id="UP000580568"/>
    </source>
</evidence>
<feature type="domain" description="Nitroreductase" evidence="2">
    <location>
        <begin position="9"/>
        <end position="166"/>
    </location>
</feature>
<reference evidence="3 4" key="1">
    <citation type="submission" date="2020-07" db="EMBL/GenBank/DDBJ databases">
        <title>A new beta-1,3-glucan-decomposing anaerobic bacterium isolated from anoxic soil subjected to biological soil disinfestation.</title>
        <authorList>
            <person name="Ueki A."/>
            <person name="Tonouchi A."/>
        </authorList>
    </citation>
    <scope>NUCLEOTIDE SEQUENCE [LARGE SCALE GENOMIC DNA]</scope>
    <source>
        <strain evidence="3 4">TW1</strain>
    </source>
</reference>
<dbReference type="SUPFAM" id="SSF55469">
    <property type="entry name" value="FMN-dependent nitroreductase-like"/>
    <property type="match status" value="1"/>
</dbReference>
<dbReference type="InterPro" id="IPR050627">
    <property type="entry name" value="Nitroreductase/BluB"/>
</dbReference>
<accession>A0A6V8SPY6</accession>
<dbReference type="GO" id="GO:0046857">
    <property type="term" value="F:oxidoreductase activity, acting on other nitrogenous compounds as donors, with NAD or NADP as acceptor"/>
    <property type="evidence" value="ECO:0007669"/>
    <property type="project" value="TreeGrafter"/>
</dbReference>
<gene>
    <name evidence="3" type="ORF">bsdtw1_03034</name>
</gene>
<sequence>MSEAIKVLLNRRSTRVFKDEQIKDEELETILEAGKFAPSAINQQSWHFTVIQNKEVIDLLAETFREVLLNSNQEAMVKRAQSANFKPYYNAPTLIIVSGDKNAVAPKADCGAATENLLIAAEAIGIGSCWLGSSDYIFNSPKAAELKEKLGIPETHEPLYSAIFGYKANDNAKAAPRKENTVNYIR</sequence>
<keyword evidence="4" id="KW-1185">Reference proteome</keyword>
<dbReference type="Pfam" id="PF00881">
    <property type="entry name" value="Nitroreductase"/>
    <property type="match status" value="1"/>
</dbReference>
<dbReference type="InterPro" id="IPR000415">
    <property type="entry name" value="Nitroreductase-like"/>
</dbReference>
<dbReference type="GO" id="GO:0046256">
    <property type="term" value="P:2,4,6-trinitrotoluene catabolic process"/>
    <property type="evidence" value="ECO:0007669"/>
    <property type="project" value="TreeGrafter"/>
</dbReference>
<keyword evidence="1" id="KW-0520">NAD</keyword>
<dbReference type="PANTHER" id="PTHR23026:SF125">
    <property type="entry name" value="OXYGEN-INSENSITIVE NAD(P)H NITROREDUCTASE"/>
    <property type="match status" value="1"/>
</dbReference>
<dbReference type="GO" id="GO:0005829">
    <property type="term" value="C:cytosol"/>
    <property type="evidence" value="ECO:0007669"/>
    <property type="project" value="TreeGrafter"/>
</dbReference>
<proteinExistence type="predicted"/>
<evidence type="ECO:0000313" key="3">
    <source>
        <dbReference type="EMBL" id="GFP76923.1"/>
    </source>
</evidence>
<dbReference type="PANTHER" id="PTHR23026">
    <property type="entry name" value="NADPH NITROREDUCTASE"/>
    <property type="match status" value="1"/>
</dbReference>
<organism evidence="3 4">
    <name type="scientific">Clostridium fungisolvens</name>
    <dbReference type="NCBI Taxonomy" id="1604897"/>
    <lineage>
        <taxon>Bacteria</taxon>
        <taxon>Bacillati</taxon>
        <taxon>Bacillota</taxon>
        <taxon>Clostridia</taxon>
        <taxon>Eubacteriales</taxon>
        <taxon>Clostridiaceae</taxon>
        <taxon>Clostridium</taxon>
    </lineage>
</organism>
<dbReference type="Proteomes" id="UP000580568">
    <property type="component" value="Unassembled WGS sequence"/>
</dbReference>